<organism evidence="8 9">
    <name type="scientific">Actinokineospora auranticolor</name>
    <dbReference type="NCBI Taxonomy" id="155976"/>
    <lineage>
        <taxon>Bacteria</taxon>
        <taxon>Bacillati</taxon>
        <taxon>Actinomycetota</taxon>
        <taxon>Actinomycetes</taxon>
        <taxon>Pseudonocardiales</taxon>
        <taxon>Pseudonocardiaceae</taxon>
        <taxon>Actinokineospora</taxon>
    </lineage>
</organism>
<comment type="caution">
    <text evidence="5">Lacks conserved residue(s) required for the propagation of feature annotation.</text>
</comment>
<dbReference type="InterPro" id="IPR000209">
    <property type="entry name" value="Peptidase_S8/S53_dom"/>
</dbReference>
<evidence type="ECO:0000256" key="6">
    <source>
        <dbReference type="SAM" id="Phobius"/>
    </source>
</evidence>
<evidence type="ECO:0000259" key="7">
    <source>
        <dbReference type="Pfam" id="PF00082"/>
    </source>
</evidence>
<dbReference type="PANTHER" id="PTHR43806">
    <property type="entry name" value="PEPTIDASE S8"/>
    <property type="match status" value="1"/>
</dbReference>
<dbReference type="Proteomes" id="UP000239203">
    <property type="component" value="Unassembled WGS sequence"/>
</dbReference>
<name>A0A2S6GD76_9PSEU</name>
<dbReference type="InterPro" id="IPR022398">
    <property type="entry name" value="Peptidase_S8_His-AS"/>
</dbReference>
<evidence type="ECO:0000313" key="8">
    <source>
        <dbReference type="EMBL" id="PPK63195.1"/>
    </source>
</evidence>
<keyword evidence="6" id="KW-0472">Membrane</keyword>
<dbReference type="PROSITE" id="PS00137">
    <property type="entry name" value="SUBTILASE_HIS"/>
    <property type="match status" value="1"/>
</dbReference>
<evidence type="ECO:0000313" key="9">
    <source>
        <dbReference type="Proteomes" id="UP000239203"/>
    </source>
</evidence>
<dbReference type="AlphaFoldDB" id="A0A2S6GD76"/>
<evidence type="ECO:0000256" key="4">
    <source>
        <dbReference type="ARBA" id="ARBA00022825"/>
    </source>
</evidence>
<keyword evidence="2" id="KW-0645">Protease</keyword>
<dbReference type="EMBL" id="PTIX01000031">
    <property type="protein sequence ID" value="PPK63195.1"/>
    <property type="molecule type" value="Genomic_DNA"/>
</dbReference>
<dbReference type="InterPro" id="IPR036852">
    <property type="entry name" value="Peptidase_S8/S53_dom_sf"/>
</dbReference>
<comment type="similarity">
    <text evidence="1 5">Belongs to the peptidase S8 family.</text>
</comment>
<accession>A0A2S6GD76</accession>
<keyword evidence="4" id="KW-0720">Serine protease</keyword>
<dbReference type="PROSITE" id="PS51892">
    <property type="entry name" value="SUBTILASE"/>
    <property type="match status" value="1"/>
</dbReference>
<comment type="caution">
    <text evidence="8">The sequence shown here is derived from an EMBL/GenBank/DDBJ whole genome shotgun (WGS) entry which is preliminary data.</text>
</comment>
<dbReference type="GO" id="GO:0006508">
    <property type="term" value="P:proteolysis"/>
    <property type="evidence" value="ECO:0007669"/>
    <property type="project" value="UniProtKB-KW"/>
</dbReference>
<dbReference type="Pfam" id="PF00082">
    <property type="entry name" value="Peptidase_S8"/>
    <property type="match status" value="1"/>
</dbReference>
<reference evidence="8 9" key="1">
    <citation type="submission" date="2018-02" db="EMBL/GenBank/DDBJ databases">
        <title>Genomic Encyclopedia of Archaeal and Bacterial Type Strains, Phase II (KMG-II): from individual species to whole genera.</title>
        <authorList>
            <person name="Goeker M."/>
        </authorList>
    </citation>
    <scope>NUCLEOTIDE SEQUENCE [LARGE SCALE GENOMIC DNA]</scope>
    <source>
        <strain evidence="8 9">YU 961-1</strain>
    </source>
</reference>
<feature type="transmembrane region" description="Helical" evidence="6">
    <location>
        <begin position="253"/>
        <end position="276"/>
    </location>
</feature>
<feature type="domain" description="Peptidase S8/S53" evidence="7">
    <location>
        <begin position="7"/>
        <end position="213"/>
    </location>
</feature>
<sequence length="290" mass="28818">MDGGPADTDRSGHGTFVAGLIAARPVPRSGFVGLAPAATILPIRVTGDPGAVDPDRLAAGIRRAVDSGARVVAVGLIGTGDTPALRAAVTAARERDVLVVASAAVRRVGQRAFPASLDGVLAVSPVGPDGLAKSVLLGARPALAAPAEQLVGIGPSGSGHRLAAGPELAVGYAAGAAALVRARHPALTAAETITRLTDTADAPAAPDPTIGAGVVNPVAAVTTIAPEPRRTTPPSEHIAIPDRSTVDKRPARVAVWFVAGLAALTLVATGAVTAVAHARRRSGARSRVDP</sequence>
<keyword evidence="3" id="KW-0378">Hydrolase</keyword>
<evidence type="ECO:0000256" key="3">
    <source>
        <dbReference type="ARBA" id="ARBA00022801"/>
    </source>
</evidence>
<protein>
    <submittedName>
        <fullName evidence="8">Subtilase family protein</fullName>
    </submittedName>
</protein>
<evidence type="ECO:0000256" key="2">
    <source>
        <dbReference type="ARBA" id="ARBA00022670"/>
    </source>
</evidence>
<evidence type="ECO:0000256" key="5">
    <source>
        <dbReference type="PROSITE-ProRule" id="PRU01240"/>
    </source>
</evidence>
<keyword evidence="9" id="KW-1185">Reference proteome</keyword>
<keyword evidence="6" id="KW-1133">Transmembrane helix</keyword>
<gene>
    <name evidence="8" type="ORF">CLV40_13164</name>
</gene>
<keyword evidence="6" id="KW-0812">Transmembrane</keyword>
<dbReference type="InterPro" id="IPR050131">
    <property type="entry name" value="Peptidase_S8_subtilisin-like"/>
</dbReference>
<dbReference type="SUPFAM" id="SSF52743">
    <property type="entry name" value="Subtilisin-like"/>
    <property type="match status" value="1"/>
</dbReference>
<dbReference type="Gene3D" id="3.40.50.200">
    <property type="entry name" value="Peptidase S8/S53 domain"/>
    <property type="match status" value="1"/>
</dbReference>
<proteinExistence type="inferred from homology"/>
<evidence type="ECO:0000256" key="1">
    <source>
        <dbReference type="ARBA" id="ARBA00011073"/>
    </source>
</evidence>
<dbReference type="PANTHER" id="PTHR43806:SF11">
    <property type="entry name" value="CEREVISIN-RELATED"/>
    <property type="match status" value="1"/>
</dbReference>
<dbReference type="GO" id="GO:0004252">
    <property type="term" value="F:serine-type endopeptidase activity"/>
    <property type="evidence" value="ECO:0007669"/>
    <property type="project" value="InterPro"/>
</dbReference>